<name>A0A5B9EFB6_9BACT</name>
<evidence type="ECO:0000256" key="9">
    <source>
        <dbReference type="HAMAP-Rule" id="MF_00212"/>
    </source>
</evidence>
<keyword evidence="8 9" id="KW-0560">Oxidoreductase</keyword>
<dbReference type="SUPFAM" id="SSF51905">
    <property type="entry name" value="FAD/NAD(P)-binding domain"/>
    <property type="match status" value="1"/>
</dbReference>
<dbReference type="NCBIfam" id="NF003603">
    <property type="entry name" value="PRK05257.1-1"/>
    <property type="match status" value="1"/>
</dbReference>
<evidence type="ECO:0000313" key="10">
    <source>
        <dbReference type="EMBL" id="QEE29775.1"/>
    </source>
</evidence>
<dbReference type="NCBIfam" id="NF003605">
    <property type="entry name" value="PRK05257.1-4"/>
    <property type="match status" value="1"/>
</dbReference>
<evidence type="ECO:0000256" key="6">
    <source>
        <dbReference type="ARBA" id="ARBA00022630"/>
    </source>
</evidence>
<comment type="catalytic activity">
    <reaction evidence="1 9">
        <text>(S)-malate + a quinone = a quinol + oxaloacetate</text>
        <dbReference type="Rhea" id="RHEA:46012"/>
        <dbReference type="ChEBI" id="CHEBI:15589"/>
        <dbReference type="ChEBI" id="CHEBI:16452"/>
        <dbReference type="ChEBI" id="CHEBI:24646"/>
        <dbReference type="ChEBI" id="CHEBI:132124"/>
        <dbReference type="EC" id="1.1.5.4"/>
    </reaction>
</comment>
<evidence type="ECO:0000256" key="2">
    <source>
        <dbReference type="ARBA" id="ARBA00001974"/>
    </source>
</evidence>
<protein>
    <recommendedName>
        <fullName evidence="9">Probable malate:quinone oxidoreductase</fullName>
        <ecNumber evidence="9">1.1.5.4</ecNumber>
    </recommendedName>
    <alternativeName>
        <fullName evidence="9">MQO</fullName>
    </alternativeName>
    <alternativeName>
        <fullName evidence="9">Malate dehydrogenase [quinone]</fullName>
    </alternativeName>
</protein>
<keyword evidence="7 9" id="KW-0274">FAD</keyword>
<evidence type="ECO:0000256" key="3">
    <source>
        <dbReference type="ARBA" id="ARBA00005012"/>
    </source>
</evidence>
<dbReference type="InterPro" id="IPR006231">
    <property type="entry name" value="MQO"/>
</dbReference>
<dbReference type="OrthoDB" id="9763983at2"/>
<keyword evidence="5 9" id="KW-0816">Tricarboxylic acid cycle</keyword>
<dbReference type="NCBIfam" id="NF003606">
    <property type="entry name" value="PRK05257.2-1"/>
    <property type="match status" value="1"/>
</dbReference>
<dbReference type="GO" id="GO:0006099">
    <property type="term" value="P:tricarboxylic acid cycle"/>
    <property type="evidence" value="ECO:0007669"/>
    <property type="project" value="UniProtKB-UniRule"/>
</dbReference>
<evidence type="ECO:0000256" key="7">
    <source>
        <dbReference type="ARBA" id="ARBA00022827"/>
    </source>
</evidence>
<dbReference type="InterPro" id="IPR036188">
    <property type="entry name" value="FAD/NAD-bd_sf"/>
</dbReference>
<dbReference type="RefSeq" id="WP_147649045.1">
    <property type="nucleotide sequence ID" value="NZ_CP042806.1"/>
</dbReference>
<evidence type="ECO:0000256" key="1">
    <source>
        <dbReference type="ARBA" id="ARBA00001139"/>
    </source>
</evidence>
<dbReference type="Proteomes" id="UP000321820">
    <property type="component" value="Chromosome"/>
</dbReference>
<dbReference type="PANTHER" id="PTHR43104">
    <property type="entry name" value="L-2-HYDROXYGLUTARATE DEHYDROGENASE, MITOCHONDRIAL"/>
    <property type="match status" value="1"/>
</dbReference>
<reference evidence="10 11" key="1">
    <citation type="submission" date="2019-08" db="EMBL/GenBank/DDBJ databases">
        <title>Complete genome sequence of Terriglobus albidus strain ORNL.</title>
        <authorList>
            <person name="Podar M."/>
        </authorList>
    </citation>
    <scope>NUCLEOTIDE SEQUENCE [LARGE SCALE GENOMIC DNA]</scope>
    <source>
        <strain evidence="10 11">ORNL</strain>
    </source>
</reference>
<dbReference type="NCBIfam" id="NF003611">
    <property type="entry name" value="PRK05257.3-2"/>
    <property type="match status" value="1"/>
</dbReference>
<evidence type="ECO:0000313" key="11">
    <source>
        <dbReference type="Proteomes" id="UP000321820"/>
    </source>
</evidence>
<dbReference type="EMBL" id="CP042806">
    <property type="protein sequence ID" value="QEE29775.1"/>
    <property type="molecule type" value="Genomic_DNA"/>
</dbReference>
<evidence type="ECO:0000256" key="5">
    <source>
        <dbReference type="ARBA" id="ARBA00022532"/>
    </source>
</evidence>
<dbReference type="EC" id="1.1.5.4" evidence="9"/>
<dbReference type="GO" id="GO:0008924">
    <property type="term" value="F:L-malate dehydrogenase (quinone) activity"/>
    <property type="evidence" value="ECO:0007669"/>
    <property type="project" value="UniProtKB-UniRule"/>
</dbReference>
<evidence type="ECO:0000256" key="4">
    <source>
        <dbReference type="ARBA" id="ARBA00006389"/>
    </source>
</evidence>
<proteinExistence type="inferred from homology"/>
<accession>A0A5B9EFB6</accession>
<gene>
    <name evidence="9 10" type="primary">mqo</name>
    <name evidence="10" type="ORF">FTW19_18365</name>
</gene>
<keyword evidence="6 9" id="KW-0285">Flavoprotein</keyword>
<dbReference type="GO" id="GO:0047545">
    <property type="term" value="F:(S)-2-hydroxyglutarate dehydrogenase activity"/>
    <property type="evidence" value="ECO:0007669"/>
    <property type="project" value="TreeGrafter"/>
</dbReference>
<dbReference type="HAMAP" id="MF_00212">
    <property type="entry name" value="MQO"/>
    <property type="match status" value="1"/>
</dbReference>
<dbReference type="Pfam" id="PF06039">
    <property type="entry name" value="Mqo"/>
    <property type="match status" value="1"/>
</dbReference>
<dbReference type="NCBIfam" id="TIGR01320">
    <property type="entry name" value="mal_quin_oxido"/>
    <property type="match status" value="1"/>
</dbReference>
<sequence length="497" mass="54644">MSIEIAPRERVDVVLIGAGVMSATLGTLLRQVDPSLSIVCFESLDRVAAESSDAWNNAGTGHSAFCELNYTPQKSDGSVSISKAIQINQQFQESLQFWTYLVEQGKITCPHEFITKVPHLSFVTTDKSVSFLRKRYEALSKNLLFREMEYTEDKAKIAEWIPLMMDGRDMSRSMAATRVDHGTDVDFGALTRKLFAYLLKGKQSRLFLRHRVTSIGRGKDCRWHVHVKNLQTGRAATVCARFVFIGAGGGALPLLQEAGIDEGSGYGGFPVSGQWLRCVNPEVIEQHSAKVYGKASVGAPPMSVPHLDMRMTGGKKELLFGPYAGFTTKFLKHGSYLDMIKSVRPGNLYPMIKAGLDNVDLTKYLVKEVMQSPQDRLKSLRKFVPNARLEDWELAIAGQRVQIIKSHAEKGGVLEFGTEVIRDNEGSIAALLGASPGASTAVSIMLGMLQKGITVIKPELAKTRLAELIPSFGKKLDQEPALLDQITAQARTALRIG</sequence>
<comment type="similarity">
    <text evidence="4 9">Belongs to the MQO family.</text>
</comment>
<dbReference type="AlphaFoldDB" id="A0A5B9EFB6"/>
<keyword evidence="11" id="KW-1185">Reference proteome</keyword>
<dbReference type="UniPathway" id="UPA00223">
    <property type="reaction ID" value="UER01008"/>
</dbReference>
<comment type="pathway">
    <text evidence="3 9">Carbohydrate metabolism; tricarboxylic acid cycle; oxaloacetate from (S)-malate (quinone route): step 1/1.</text>
</comment>
<dbReference type="NCBIfam" id="NF009875">
    <property type="entry name" value="PRK13339.1"/>
    <property type="match status" value="1"/>
</dbReference>
<comment type="cofactor">
    <cofactor evidence="2 9">
        <name>FAD</name>
        <dbReference type="ChEBI" id="CHEBI:57692"/>
    </cofactor>
</comment>
<dbReference type="PANTHER" id="PTHR43104:SF2">
    <property type="entry name" value="L-2-HYDROXYGLUTARATE DEHYDROGENASE, MITOCHONDRIAL"/>
    <property type="match status" value="1"/>
</dbReference>
<dbReference type="KEGG" id="talb:FTW19_18365"/>
<evidence type="ECO:0000256" key="8">
    <source>
        <dbReference type="ARBA" id="ARBA00023002"/>
    </source>
</evidence>
<organism evidence="10 11">
    <name type="scientific">Terriglobus albidus</name>
    <dbReference type="NCBI Taxonomy" id="1592106"/>
    <lineage>
        <taxon>Bacteria</taxon>
        <taxon>Pseudomonadati</taxon>
        <taxon>Acidobacteriota</taxon>
        <taxon>Terriglobia</taxon>
        <taxon>Terriglobales</taxon>
        <taxon>Acidobacteriaceae</taxon>
        <taxon>Terriglobus</taxon>
    </lineage>
</organism>